<keyword evidence="9 12" id="KW-0406">Ion transport</keyword>
<feature type="transmembrane region" description="Helical" evidence="12">
    <location>
        <begin position="122"/>
        <end position="141"/>
    </location>
</feature>
<keyword evidence="7" id="KW-0965">Cell junction</keyword>
<evidence type="ECO:0000313" key="14">
    <source>
        <dbReference type="Proteomes" id="UP000094527"/>
    </source>
</evidence>
<evidence type="ECO:0000256" key="1">
    <source>
        <dbReference type="ARBA" id="ARBA00004610"/>
    </source>
</evidence>
<dbReference type="GO" id="GO:0005921">
    <property type="term" value="C:gap junction"/>
    <property type="evidence" value="ECO:0007669"/>
    <property type="project" value="UniProtKB-SubCell"/>
</dbReference>
<dbReference type="AlphaFoldDB" id="A0A1D2NFK5"/>
<evidence type="ECO:0000256" key="3">
    <source>
        <dbReference type="ARBA" id="ARBA00022448"/>
    </source>
</evidence>
<proteinExistence type="inferred from homology"/>
<evidence type="ECO:0000256" key="6">
    <source>
        <dbReference type="ARBA" id="ARBA00022868"/>
    </source>
</evidence>
<evidence type="ECO:0000256" key="11">
    <source>
        <dbReference type="ARBA" id="ARBA00023303"/>
    </source>
</evidence>
<keyword evidence="6" id="KW-0303">Gap junction</keyword>
<dbReference type="InterPro" id="IPR000990">
    <property type="entry name" value="Innexin"/>
</dbReference>
<dbReference type="GO" id="GO:0005886">
    <property type="term" value="C:plasma membrane"/>
    <property type="evidence" value="ECO:0007669"/>
    <property type="project" value="UniProtKB-SubCell"/>
</dbReference>
<evidence type="ECO:0000256" key="10">
    <source>
        <dbReference type="ARBA" id="ARBA00023136"/>
    </source>
</evidence>
<comment type="caution">
    <text evidence="13">The sequence shown here is derived from an EMBL/GenBank/DDBJ whole genome shotgun (WGS) entry which is preliminary data.</text>
</comment>
<feature type="transmembrane region" description="Helical" evidence="12">
    <location>
        <begin position="277"/>
        <end position="297"/>
    </location>
</feature>
<dbReference type="STRING" id="48709.A0A1D2NFK5"/>
<keyword evidence="14" id="KW-1185">Reference proteome</keyword>
<protein>
    <recommendedName>
        <fullName evidence="12">Innexin</fullName>
    </recommendedName>
</protein>
<evidence type="ECO:0000256" key="4">
    <source>
        <dbReference type="ARBA" id="ARBA00022475"/>
    </source>
</evidence>
<name>A0A1D2NFK5_ORCCI</name>
<evidence type="ECO:0000256" key="8">
    <source>
        <dbReference type="ARBA" id="ARBA00022989"/>
    </source>
</evidence>
<evidence type="ECO:0000256" key="12">
    <source>
        <dbReference type="RuleBase" id="RU010713"/>
    </source>
</evidence>
<keyword evidence="4" id="KW-1003">Cell membrane</keyword>
<dbReference type="PROSITE" id="PS51013">
    <property type="entry name" value="PANNEXIN"/>
    <property type="match status" value="1"/>
</dbReference>
<keyword evidence="10 12" id="KW-0472">Membrane</keyword>
<evidence type="ECO:0000313" key="13">
    <source>
        <dbReference type="EMBL" id="ODN04017.1"/>
    </source>
</evidence>
<comment type="subcellular location">
    <subcellularLocation>
        <location evidence="1">Cell junction</location>
        <location evidence="1">Gap junction</location>
    </subcellularLocation>
    <subcellularLocation>
        <location evidence="2 12">Cell membrane</location>
        <topology evidence="2 12">Multi-pass membrane protein</topology>
    </subcellularLocation>
</comment>
<comment type="similarity">
    <text evidence="12">Belongs to the pannexin family.</text>
</comment>
<accession>A0A1D2NFK5</accession>
<evidence type="ECO:0000256" key="2">
    <source>
        <dbReference type="ARBA" id="ARBA00004651"/>
    </source>
</evidence>
<dbReference type="Proteomes" id="UP000094527">
    <property type="component" value="Unassembled WGS sequence"/>
</dbReference>
<dbReference type="Pfam" id="PF00876">
    <property type="entry name" value="Innexin"/>
    <property type="match status" value="1"/>
</dbReference>
<dbReference type="GO" id="GO:0034220">
    <property type="term" value="P:monoatomic ion transmembrane transport"/>
    <property type="evidence" value="ECO:0007669"/>
    <property type="project" value="UniProtKB-KW"/>
</dbReference>
<sequence length="397" mass="46043">MFEIFSQISSFIKKGSVCVDNNVFSLHYRLTVILIFMFSFIVGSRKYFGDPIDCTAPTSDIEKIIDNYCWFNCYIKVPRDPDAPFEDNYHPVLPAGPNKREGVKELENDPQYKAKFLPEYQWIEFILFIQAVLFFFPRYLWRYCWENGRVKALTASYQTFALKQDDDKEKNKDVISYLRKNKYDHFEYSWKFIVCEVINFANVLTQYILLQRCLGLSWDDLVDDLIWSVSNHNVHSRINQVFPNLAKCDVLLVQGAGATHISQLCVLPVNVFTTKSYIFLWIHFFVLTIISGLGLIYRAATLISPAFRCLILKRNGRGITDDCVRAVRNLGYGEWFILCLCGKNMDPISFRNLVKDYNDELVAARPSVALVDGEKFFNADLGALHYRKNSEKSTPKL</sequence>
<keyword evidence="3 12" id="KW-0813">Transport</keyword>
<evidence type="ECO:0000256" key="7">
    <source>
        <dbReference type="ARBA" id="ARBA00022949"/>
    </source>
</evidence>
<keyword evidence="5 12" id="KW-0812">Transmembrane</keyword>
<organism evidence="13 14">
    <name type="scientific">Orchesella cincta</name>
    <name type="common">Springtail</name>
    <name type="synonym">Podura cincta</name>
    <dbReference type="NCBI Taxonomy" id="48709"/>
    <lineage>
        <taxon>Eukaryota</taxon>
        <taxon>Metazoa</taxon>
        <taxon>Ecdysozoa</taxon>
        <taxon>Arthropoda</taxon>
        <taxon>Hexapoda</taxon>
        <taxon>Collembola</taxon>
        <taxon>Entomobryomorpha</taxon>
        <taxon>Entomobryoidea</taxon>
        <taxon>Orchesellidae</taxon>
        <taxon>Orchesellinae</taxon>
        <taxon>Orchesella</taxon>
    </lineage>
</organism>
<evidence type="ECO:0000256" key="5">
    <source>
        <dbReference type="ARBA" id="ARBA00022692"/>
    </source>
</evidence>
<dbReference type="PRINTS" id="PR01262">
    <property type="entry name" value="INNEXIN"/>
</dbReference>
<feature type="transmembrane region" description="Helical" evidence="12">
    <location>
        <begin position="26"/>
        <end position="43"/>
    </location>
</feature>
<keyword evidence="11 12" id="KW-0407">Ion channel</keyword>
<dbReference type="OMA" id="IVCEVIN"/>
<dbReference type="PANTHER" id="PTHR11893">
    <property type="entry name" value="INNEXIN"/>
    <property type="match status" value="1"/>
</dbReference>
<comment type="caution">
    <text evidence="12">Lacks conserved residue(s) required for the propagation of feature annotation.</text>
</comment>
<evidence type="ECO:0000256" key="9">
    <source>
        <dbReference type="ARBA" id="ARBA00023065"/>
    </source>
</evidence>
<dbReference type="GO" id="GO:0007602">
    <property type="term" value="P:phototransduction"/>
    <property type="evidence" value="ECO:0007669"/>
    <property type="project" value="TreeGrafter"/>
</dbReference>
<keyword evidence="8 12" id="KW-1133">Transmembrane helix</keyword>
<gene>
    <name evidence="12" type="primary">inx</name>
    <name evidence="13" type="ORF">Ocin01_02670</name>
</gene>
<dbReference type="PANTHER" id="PTHR11893:SF41">
    <property type="entry name" value="INNEXIN INX2"/>
    <property type="match status" value="1"/>
</dbReference>
<comment type="function">
    <text evidence="12">Structural component of the gap junctions.</text>
</comment>
<dbReference type="EMBL" id="LJIJ01000057">
    <property type="protein sequence ID" value="ODN04017.1"/>
    <property type="molecule type" value="Genomic_DNA"/>
</dbReference>
<dbReference type="OrthoDB" id="5867527at2759"/>
<dbReference type="GO" id="GO:0005243">
    <property type="term" value="F:gap junction channel activity"/>
    <property type="evidence" value="ECO:0007669"/>
    <property type="project" value="TreeGrafter"/>
</dbReference>
<reference evidence="13 14" key="1">
    <citation type="journal article" date="2016" name="Genome Biol. Evol.">
        <title>Gene Family Evolution Reflects Adaptation to Soil Environmental Stressors in the Genome of the Collembolan Orchesella cincta.</title>
        <authorList>
            <person name="Faddeeva-Vakhrusheva A."/>
            <person name="Derks M.F."/>
            <person name="Anvar S.Y."/>
            <person name="Agamennone V."/>
            <person name="Suring W."/>
            <person name="Smit S."/>
            <person name="van Straalen N.M."/>
            <person name="Roelofs D."/>
        </authorList>
    </citation>
    <scope>NUCLEOTIDE SEQUENCE [LARGE SCALE GENOMIC DNA]</scope>
    <source>
        <tissue evidence="13">Mixed pool</tissue>
    </source>
</reference>